<protein>
    <recommendedName>
        <fullName evidence="4">ABC transporter</fullName>
    </recommendedName>
</protein>
<proteinExistence type="predicted"/>
<feature type="compositionally biased region" description="Low complexity" evidence="1">
    <location>
        <begin position="25"/>
        <end position="34"/>
    </location>
</feature>
<feature type="region of interest" description="Disordered" evidence="1">
    <location>
        <begin position="362"/>
        <end position="398"/>
    </location>
</feature>
<gene>
    <name evidence="2" type="ORF">GCM10009823_16110</name>
</gene>
<dbReference type="RefSeq" id="WP_344336836.1">
    <property type="nucleotide sequence ID" value="NZ_BAAAPZ010000006.1"/>
</dbReference>
<evidence type="ECO:0008006" key="4">
    <source>
        <dbReference type="Google" id="ProtNLM"/>
    </source>
</evidence>
<reference evidence="2 3" key="1">
    <citation type="journal article" date="2019" name="Int. J. Syst. Evol. Microbiol.">
        <title>The Global Catalogue of Microorganisms (GCM) 10K type strain sequencing project: providing services to taxonomists for standard genome sequencing and annotation.</title>
        <authorList>
            <consortium name="The Broad Institute Genomics Platform"/>
            <consortium name="The Broad Institute Genome Sequencing Center for Infectious Disease"/>
            <person name="Wu L."/>
            <person name="Ma J."/>
        </authorList>
    </citation>
    <scope>NUCLEOTIDE SEQUENCE [LARGE SCALE GENOMIC DNA]</scope>
    <source>
        <strain evidence="2 3">JCM 15900</strain>
    </source>
</reference>
<organism evidence="2 3">
    <name type="scientific">Brevibacterium salitolerans</name>
    <dbReference type="NCBI Taxonomy" id="1403566"/>
    <lineage>
        <taxon>Bacteria</taxon>
        <taxon>Bacillati</taxon>
        <taxon>Actinomycetota</taxon>
        <taxon>Actinomycetes</taxon>
        <taxon>Micrococcales</taxon>
        <taxon>Brevibacteriaceae</taxon>
        <taxon>Brevibacterium</taxon>
    </lineage>
</organism>
<name>A0ABN2WNZ3_9MICO</name>
<accession>A0ABN2WNZ3</accession>
<dbReference type="Proteomes" id="UP001500984">
    <property type="component" value="Unassembled WGS sequence"/>
</dbReference>
<dbReference type="EMBL" id="BAAAPZ010000006">
    <property type="protein sequence ID" value="GAA2096162.1"/>
    <property type="molecule type" value="Genomic_DNA"/>
</dbReference>
<feature type="region of interest" description="Disordered" evidence="1">
    <location>
        <begin position="1"/>
        <end position="34"/>
    </location>
</feature>
<evidence type="ECO:0000313" key="2">
    <source>
        <dbReference type="EMBL" id="GAA2096162.1"/>
    </source>
</evidence>
<comment type="caution">
    <text evidence="2">The sequence shown here is derived from an EMBL/GenBank/DDBJ whole genome shotgun (WGS) entry which is preliminary data.</text>
</comment>
<keyword evidence="3" id="KW-1185">Reference proteome</keyword>
<sequence length="445" mass="45207">MDPHSTAPAAGTDALTAQPGLGDSAGAPTATGSTGTAAARTTVLGEGTAAARSLDLSGLRLSGAPLSATPLNGGDDLVLMGRAEDVTAVLRAVAELPGAREIARPEPSRLRVGTWLRRTTGTGSRSRLRAALRDAGLSGSVTARTRLSSLDTAARTRLLLAAVTLTGTDGISHLVLPSPLAGVPGHLRSGLRTALLRAVHARGLGAVLSTDSPVDAVVTGARIIELDAEQVAQAGDARTIFGMPRGGLSAALGGANVMSGLARKGWLSIGHSQVRRRTELDGKVYLAIPTDAVTLSLDEFDPAFSGEAVFEVLVVGVRDEGSTLQVRLSPVDTEAGLPLVADVLDASPRRAWQAVAEAAGGLPADAGDSLPTDSADGPQANAAENRAEASGTADGAGTSADGTGWALLHLGLGGSVPEQLRNLTVGARLWAEVDTERIHVWPVEE</sequence>
<feature type="compositionally biased region" description="Low complexity" evidence="1">
    <location>
        <begin position="389"/>
        <end position="398"/>
    </location>
</feature>
<evidence type="ECO:0000313" key="3">
    <source>
        <dbReference type="Proteomes" id="UP001500984"/>
    </source>
</evidence>
<evidence type="ECO:0000256" key="1">
    <source>
        <dbReference type="SAM" id="MobiDB-lite"/>
    </source>
</evidence>